<name>A0A1H6LFX8_9BACT</name>
<accession>A0A1H6LFX8</accession>
<reference evidence="2" key="1">
    <citation type="submission" date="2016-09" db="EMBL/GenBank/DDBJ databases">
        <authorList>
            <person name="Koehorst J."/>
        </authorList>
    </citation>
    <scope>NUCLEOTIDE SEQUENCE [LARGE SCALE GENOMIC DNA]</scope>
</reference>
<proteinExistence type="predicted"/>
<dbReference type="AlphaFoldDB" id="A0A1H6LFX8"/>
<dbReference type="KEGG" id="agl:PYTT_1371"/>
<dbReference type="EMBL" id="LT629973">
    <property type="protein sequence ID" value="SEH87442.1"/>
    <property type="molecule type" value="Genomic_DNA"/>
</dbReference>
<evidence type="ECO:0000313" key="2">
    <source>
        <dbReference type="Proteomes" id="UP000176204"/>
    </source>
</evidence>
<evidence type="ECO:0000313" key="1">
    <source>
        <dbReference type="EMBL" id="SEH87442.1"/>
    </source>
</evidence>
<dbReference type="Proteomes" id="UP000176204">
    <property type="component" value="Chromosome I"/>
</dbReference>
<keyword evidence="2" id="KW-1185">Reference proteome</keyword>
<gene>
    <name evidence="1" type="ORF">PYTT_1371</name>
</gene>
<sequence>MPAAKLAYETTWDNDANASLCIVWHNLLVTYGIMSA</sequence>
<organism evidence="1 2">
    <name type="scientific">Akkermansia glycaniphila</name>
    <dbReference type="NCBI Taxonomy" id="1679444"/>
    <lineage>
        <taxon>Bacteria</taxon>
        <taxon>Pseudomonadati</taxon>
        <taxon>Verrucomicrobiota</taxon>
        <taxon>Verrucomicrobiia</taxon>
        <taxon>Verrucomicrobiales</taxon>
        <taxon>Akkermansiaceae</taxon>
        <taxon>Akkermansia</taxon>
    </lineage>
</organism>
<protein>
    <submittedName>
        <fullName evidence="1">Uncharacterized protein</fullName>
    </submittedName>
</protein>